<organism evidence="1 2">
    <name type="scientific">Citreimonas salinaria</name>
    <dbReference type="NCBI Taxonomy" id="321339"/>
    <lineage>
        <taxon>Bacteria</taxon>
        <taxon>Pseudomonadati</taxon>
        <taxon>Pseudomonadota</taxon>
        <taxon>Alphaproteobacteria</taxon>
        <taxon>Rhodobacterales</taxon>
        <taxon>Roseobacteraceae</taxon>
        <taxon>Citreimonas</taxon>
    </lineage>
</organism>
<evidence type="ECO:0000313" key="1">
    <source>
        <dbReference type="EMBL" id="SDY18175.1"/>
    </source>
</evidence>
<protein>
    <recommendedName>
        <fullName evidence="3">DUF3168 domain-containing protein</fullName>
    </recommendedName>
</protein>
<evidence type="ECO:0000313" key="2">
    <source>
        <dbReference type="Proteomes" id="UP000199286"/>
    </source>
</evidence>
<keyword evidence="2" id="KW-1185">Reference proteome</keyword>
<evidence type="ECO:0008006" key="3">
    <source>
        <dbReference type="Google" id="ProtNLM"/>
    </source>
</evidence>
<dbReference type="InterPro" id="IPR021508">
    <property type="entry name" value="Gp17-like"/>
</dbReference>
<dbReference type="OrthoDB" id="7630456at2"/>
<dbReference type="STRING" id="321339.SAMN05444340_104126"/>
<proteinExistence type="predicted"/>
<sequence>MSVDLAVQKAIRARLAATSTVTALVPATSIIDTNGRPAPRPSIILGEAQVVDQGDSIARTRSRVYHTLHVWKTEVSREGVKTIAGAVRSAIHAGRLDLGAGYHCADWRVSSIRAMSDPDGESAHAVLVVDVLVEEVA</sequence>
<dbReference type="Gene3D" id="3.30.2000.30">
    <property type="match status" value="1"/>
</dbReference>
<name>A0A1H3HSG7_9RHOB</name>
<gene>
    <name evidence="1" type="ORF">SAMN05444340_104126</name>
</gene>
<dbReference type="AlphaFoldDB" id="A0A1H3HSG7"/>
<dbReference type="Proteomes" id="UP000199286">
    <property type="component" value="Unassembled WGS sequence"/>
</dbReference>
<dbReference type="RefSeq" id="WP_089881192.1">
    <property type="nucleotide sequence ID" value="NZ_FNPF01000004.1"/>
</dbReference>
<accession>A0A1H3HSG7</accession>
<reference evidence="1 2" key="1">
    <citation type="submission" date="2016-10" db="EMBL/GenBank/DDBJ databases">
        <authorList>
            <person name="de Groot N.N."/>
        </authorList>
    </citation>
    <scope>NUCLEOTIDE SEQUENCE [LARGE SCALE GENOMIC DNA]</scope>
    <source>
        <strain evidence="1 2">DSM 26880</strain>
    </source>
</reference>
<dbReference type="Pfam" id="PF11367">
    <property type="entry name" value="Tail_completion_gp17"/>
    <property type="match status" value="1"/>
</dbReference>
<dbReference type="InterPro" id="IPR053745">
    <property type="entry name" value="Viral_Tail_Comp_sf"/>
</dbReference>
<dbReference type="EMBL" id="FNPF01000004">
    <property type="protein sequence ID" value="SDY18175.1"/>
    <property type="molecule type" value="Genomic_DNA"/>
</dbReference>